<evidence type="ECO:0000256" key="1">
    <source>
        <dbReference type="SAM" id="MobiDB-lite"/>
    </source>
</evidence>
<reference evidence="2 3" key="1">
    <citation type="journal article" date="2018" name="Nat. Genet.">
        <title>The Rosa genome provides new insights in the design of modern roses.</title>
        <authorList>
            <person name="Bendahmane M."/>
        </authorList>
    </citation>
    <scope>NUCLEOTIDE SEQUENCE [LARGE SCALE GENOMIC DNA]</scope>
    <source>
        <strain evidence="3">cv. Old Blush</strain>
    </source>
</reference>
<dbReference type="Proteomes" id="UP000238479">
    <property type="component" value="Chromosome 7"/>
</dbReference>
<comment type="caution">
    <text evidence="2">The sequence shown here is derived from an EMBL/GenBank/DDBJ whole genome shotgun (WGS) entry which is preliminary data.</text>
</comment>
<evidence type="ECO:0000313" key="2">
    <source>
        <dbReference type="EMBL" id="PRQ21458.1"/>
    </source>
</evidence>
<gene>
    <name evidence="2" type="ORF">RchiOBHm_Chr7g0239441</name>
</gene>
<sequence length="171" mass="18518">MPCLAARPHGGGGERAREDLESDSGFSRCKPNRGEGCVVMVSRSRLSAGEFGRWRCVDKRTGLASPLGDRGWDSTSAARNPDGVDRGQCWLAGLWSFCARSDLVHSDLIFAGSNLGWRVMRGESGVGGPPISLLYLRSELGRCRLWAGKGDGDATADRLAREVHARRKGRC</sequence>
<feature type="region of interest" description="Disordered" evidence="1">
    <location>
        <begin position="1"/>
        <end position="27"/>
    </location>
</feature>
<name>A0A2P6PHT1_ROSCH</name>
<dbReference type="AlphaFoldDB" id="A0A2P6PHT1"/>
<accession>A0A2P6PHT1</accession>
<organism evidence="2 3">
    <name type="scientific">Rosa chinensis</name>
    <name type="common">China rose</name>
    <dbReference type="NCBI Taxonomy" id="74649"/>
    <lineage>
        <taxon>Eukaryota</taxon>
        <taxon>Viridiplantae</taxon>
        <taxon>Streptophyta</taxon>
        <taxon>Embryophyta</taxon>
        <taxon>Tracheophyta</taxon>
        <taxon>Spermatophyta</taxon>
        <taxon>Magnoliopsida</taxon>
        <taxon>eudicotyledons</taxon>
        <taxon>Gunneridae</taxon>
        <taxon>Pentapetalae</taxon>
        <taxon>rosids</taxon>
        <taxon>fabids</taxon>
        <taxon>Rosales</taxon>
        <taxon>Rosaceae</taxon>
        <taxon>Rosoideae</taxon>
        <taxon>Rosoideae incertae sedis</taxon>
        <taxon>Rosa</taxon>
    </lineage>
</organism>
<evidence type="ECO:0000313" key="3">
    <source>
        <dbReference type="Proteomes" id="UP000238479"/>
    </source>
</evidence>
<keyword evidence="3" id="KW-1185">Reference proteome</keyword>
<protein>
    <submittedName>
        <fullName evidence="2">Uncharacterized protein</fullName>
    </submittedName>
</protein>
<dbReference type="Gramene" id="PRQ21458">
    <property type="protein sequence ID" value="PRQ21458"/>
    <property type="gene ID" value="RchiOBHm_Chr7g0239441"/>
</dbReference>
<dbReference type="EMBL" id="PDCK01000045">
    <property type="protein sequence ID" value="PRQ21458.1"/>
    <property type="molecule type" value="Genomic_DNA"/>
</dbReference>
<proteinExistence type="predicted"/>